<sequence length="475" mass="51707">MAGRRLVILGGGFGGLDVARAIGRSRAARNYWDTVLIDKENFFQFNPLLPAVAVGAVETRHIVYPLRVMAQHRHIRFYKNKAIRVDLARREVQLHNDLVEPFDVLVVAVGSTTNWYDVPGAAEHARPFKTIVDAMWLRARVVELFEMAEQAETDAQRRRLLSFVIVGGGVTGTEVAAELLDMARDTLLPKFPSLHRSHLSVTILEGGDRLVPSARPGHSAYVRRFLEGRGVTVRLGARVTRVTPRRVHLADGGAVDGFTLLWTAGVRPPELVDSLPVMRERDGRVRVDERLRALAPDGVPIENLYVIGDCAASPRADGTFQPALSQTAIAMGAHVGANLIREAEGRPPRPFAFRDAGYIISLGKHSSVLELFGVPMSGKLAWLAWAGAYLVKMVGLRKQIEVGLDHLTHLVFEHDISQIQSRRHILTDEELNLSLDAPRAAGADGGEQGAPDPARPPQAAAPAAAGAPRGVPAAD</sequence>
<keyword evidence="3" id="KW-0285">Flavoprotein</keyword>
<organism evidence="8">
    <name type="scientific">Eiseniibacteriota bacterium</name>
    <dbReference type="NCBI Taxonomy" id="2212470"/>
    <lineage>
        <taxon>Bacteria</taxon>
        <taxon>Candidatus Eiseniibacteriota</taxon>
    </lineage>
</organism>
<dbReference type="SUPFAM" id="SSF51905">
    <property type="entry name" value="FAD/NAD(P)-binding domain"/>
    <property type="match status" value="2"/>
</dbReference>
<dbReference type="InterPro" id="IPR036188">
    <property type="entry name" value="FAD/NAD-bd_sf"/>
</dbReference>
<evidence type="ECO:0000256" key="4">
    <source>
        <dbReference type="ARBA" id="ARBA00022827"/>
    </source>
</evidence>
<evidence type="ECO:0000313" key="8">
    <source>
        <dbReference type="EMBL" id="HGZ44484.1"/>
    </source>
</evidence>
<comment type="cofactor">
    <cofactor evidence="1">
        <name>FAD</name>
        <dbReference type="ChEBI" id="CHEBI:57692"/>
    </cofactor>
</comment>
<evidence type="ECO:0000256" key="6">
    <source>
        <dbReference type="SAM" id="MobiDB-lite"/>
    </source>
</evidence>
<feature type="region of interest" description="Disordered" evidence="6">
    <location>
        <begin position="436"/>
        <end position="475"/>
    </location>
</feature>
<dbReference type="GO" id="GO:0019646">
    <property type="term" value="P:aerobic electron transport chain"/>
    <property type="evidence" value="ECO:0007669"/>
    <property type="project" value="TreeGrafter"/>
</dbReference>
<keyword evidence="4" id="KW-0274">FAD</keyword>
<accession>A0A832I443</accession>
<feature type="compositionally biased region" description="Low complexity" evidence="6">
    <location>
        <begin position="449"/>
        <end position="475"/>
    </location>
</feature>
<dbReference type="PRINTS" id="PR00411">
    <property type="entry name" value="PNDRDTASEI"/>
</dbReference>
<dbReference type="PRINTS" id="PR00368">
    <property type="entry name" value="FADPNR"/>
</dbReference>
<dbReference type="Pfam" id="PF07992">
    <property type="entry name" value="Pyr_redox_2"/>
    <property type="match status" value="1"/>
</dbReference>
<evidence type="ECO:0000256" key="5">
    <source>
        <dbReference type="ARBA" id="ARBA00023002"/>
    </source>
</evidence>
<evidence type="ECO:0000256" key="3">
    <source>
        <dbReference type="ARBA" id="ARBA00022630"/>
    </source>
</evidence>
<dbReference type="Gene3D" id="3.50.50.100">
    <property type="match status" value="1"/>
</dbReference>
<evidence type="ECO:0000259" key="7">
    <source>
        <dbReference type="Pfam" id="PF07992"/>
    </source>
</evidence>
<dbReference type="AlphaFoldDB" id="A0A832I443"/>
<name>A0A832I443_UNCEI</name>
<gene>
    <name evidence="8" type="ORF">ENR23_13930</name>
</gene>
<protein>
    <submittedName>
        <fullName evidence="8">NAD(P)/FAD-dependent oxidoreductase</fullName>
    </submittedName>
</protein>
<comment type="similarity">
    <text evidence="2">Belongs to the NADH dehydrogenase family.</text>
</comment>
<evidence type="ECO:0000256" key="1">
    <source>
        <dbReference type="ARBA" id="ARBA00001974"/>
    </source>
</evidence>
<evidence type="ECO:0000256" key="2">
    <source>
        <dbReference type="ARBA" id="ARBA00005272"/>
    </source>
</evidence>
<feature type="domain" description="FAD/NAD(P)-binding" evidence="7">
    <location>
        <begin position="5"/>
        <end position="332"/>
    </location>
</feature>
<comment type="caution">
    <text evidence="8">The sequence shown here is derived from an EMBL/GenBank/DDBJ whole genome shotgun (WGS) entry which is preliminary data.</text>
</comment>
<reference evidence="8" key="1">
    <citation type="journal article" date="2020" name="mSystems">
        <title>Genome- and Community-Level Interaction Insights into Carbon Utilization and Element Cycling Functions of Hydrothermarchaeota in Hydrothermal Sediment.</title>
        <authorList>
            <person name="Zhou Z."/>
            <person name="Liu Y."/>
            <person name="Xu W."/>
            <person name="Pan J."/>
            <person name="Luo Z.H."/>
            <person name="Li M."/>
        </authorList>
    </citation>
    <scope>NUCLEOTIDE SEQUENCE [LARGE SCALE GENOMIC DNA]</scope>
    <source>
        <strain evidence="8">SpSt-381</strain>
    </source>
</reference>
<dbReference type="InterPro" id="IPR051169">
    <property type="entry name" value="NADH-Q_oxidoreductase"/>
</dbReference>
<dbReference type="EMBL" id="DSQF01000029">
    <property type="protein sequence ID" value="HGZ44484.1"/>
    <property type="molecule type" value="Genomic_DNA"/>
</dbReference>
<keyword evidence="5" id="KW-0560">Oxidoreductase</keyword>
<proteinExistence type="inferred from homology"/>
<dbReference type="GO" id="GO:0003955">
    <property type="term" value="F:NAD(P)H dehydrogenase (quinone) activity"/>
    <property type="evidence" value="ECO:0007669"/>
    <property type="project" value="TreeGrafter"/>
</dbReference>
<dbReference type="InterPro" id="IPR023753">
    <property type="entry name" value="FAD/NAD-binding_dom"/>
</dbReference>
<dbReference type="PANTHER" id="PTHR42913">
    <property type="entry name" value="APOPTOSIS-INDUCING FACTOR 1"/>
    <property type="match status" value="1"/>
</dbReference>
<dbReference type="PANTHER" id="PTHR42913:SF3">
    <property type="entry name" value="64 KDA MITOCHONDRIAL NADH DEHYDROGENASE (EUROFUNG)"/>
    <property type="match status" value="1"/>
</dbReference>